<sequence>MAYQDHLFIENQMALIKATPTADEDSQCLSMPQTTRAGIFCARP</sequence>
<dbReference type="AlphaFoldDB" id="I3V4Z7"/>
<dbReference type="Proteomes" id="UP000005268">
    <property type="component" value="Chromosome"/>
</dbReference>
<accession>I3V4Z7</accession>
<organism evidence="1 2">
    <name type="scientific">Pseudomonas putida ND6</name>
    <dbReference type="NCBI Taxonomy" id="231023"/>
    <lineage>
        <taxon>Bacteria</taxon>
        <taxon>Pseudomonadati</taxon>
        <taxon>Pseudomonadota</taxon>
        <taxon>Gammaproteobacteria</taxon>
        <taxon>Pseudomonadales</taxon>
        <taxon>Pseudomonadaceae</taxon>
        <taxon>Pseudomonas</taxon>
    </lineage>
</organism>
<dbReference type="HOGENOM" id="CLU_3220930_0_0_6"/>
<name>I3V4Z7_PSEPU</name>
<dbReference type="KEGG" id="ppi:YSA_11153"/>
<reference evidence="1 2" key="1">
    <citation type="journal article" date="2012" name="J. Bacteriol.">
        <title>Complete Genome Sequence of the Naphthalene-Degrading Pseudomonas putida Strain ND6.</title>
        <authorList>
            <person name="Li S."/>
            <person name="Zhao H."/>
            <person name="Li Y."/>
            <person name="Niu S."/>
            <person name="Cai B."/>
        </authorList>
    </citation>
    <scope>NUCLEOTIDE SEQUENCE [LARGE SCALE GENOMIC DNA]</scope>
    <source>
        <strain evidence="1 2">ND6</strain>
    </source>
</reference>
<proteinExistence type="predicted"/>
<evidence type="ECO:0000313" key="1">
    <source>
        <dbReference type="EMBL" id="AFK72818.1"/>
    </source>
</evidence>
<evidence type="ECO:0000313" key="2">
    <source>
        <dbReference type="Proteomes" id="UP000005268"/>
    </source>
</evidence>
<dbReference type="EMBL" id="CP003588">
    <property type="protein sequence ID" value="AFK72818.1"/>
    <property type="molecule type" value="Genomic_DNA"/>
</dbReference>
<protein>
    <submittedName>
        <fullName evidence="1">Uncharacterized protein</fullName>
    </submittedName>
</protein>
<gene>
    <name evidence="1" type="ORF">YSA_11153</name>
</gene>